<organism evidence="8 9">
    <name type="scientific">Methylobacterium radiotolerans</name>
    <dbReference type="NCBI Taxonomy" id="31998"/>
    <lineage>
        <taxon>Bacteria</taxon>
        <taxon>Pseudomonadati</taxon>
        <taxon>Pseudomonadota</taxon>
        <taxon>Alphaproteobacteria</taxon>
        <taxon>Hyphomicrobiales</taxon>
        <taxon>Methylobacteriaceae</taxon>
        <taxon>Methylobacterium</taxon>
    </lineage>
</organism>
<dbReference type="PANTHER" id="PTHR12677">
    <property type="entry name" value="GOLGI APPARATUS MEMBRANE PROTEIN TVP38-RELATED"/>
    <property type="match status" value="1"/>
</dbReference>
<dbReference type="Pfam" id="PF09335">
    <property type="entry name" value="VTT_dom"/>
    <property type="match status" value="1"/>
</dbReference>
<feature type="domain" description="VTT" evidence="7">
    <location>
        <begin position="91"/>
        <end position="205"/>
    </location>
</feature>
<evidence type="ECO:0000256" key="1">
    <source>
        <dbReference type="ARBA" id="ARBA00004651"/>
    </source>
</evidence>
<comment type="similarity">
    <text evidence="6">Belongs to the TVP38/TMEM64 family.</text>
</comment>
<keyword evidence="5 6" id="KW-0472">Membrane</keyword>
<dbReference type="EMBL" id="JBEPNW010000002">
    <property type="protein sequence ID" value="MET3865008.1"/>
    <property type="molecule type" value="Genomic_DNA"/>
</dbReference>
<dbReference type="InterPro" id="IPR032816">
    <property type="entry name" value="VTT_dom"/>
</dbReference>
<feature type="transmembrane region" description="Helical" evidence="6">
    <location>
        <begin position="69"/>
        <end position="93"/>
    </location>
</feature>
<proteinExistence type="inferred from homology"/>
<sequence length="267" mass="27832">MSETGNAPVAEGRAESREGRWKRLRRWLPLVLLLTVSAVVLVSGAAQLLSLDRLLTSRLWLRGFVEAGYLRALVAAYCLYVGAVVVSVPATLILTMVCGFLFGIVPGALTAVCAATTGAAIVFAIGRGPGADLLRRMGGTRLAGLAEGFRRDAFGYIAVLRLLPLFPFWVTNLAPAAFGVKMRVFVLATFLGLLPGALVYATTGAGIEDVVAAHEAAKAACLAAGSGGCDTALTLRALVTPKMVAGLGMLAAFALVSMLLSRRAKRG</sequence>
<evidence type="ECO:0000256" key="6">
    <source>
        <dbReference type="RuleBase" id="RU366058"/>
    </source>
</evidence>
<keyword evidence="9" id="KW-1185">Reference proteome</keyword>
<feature type="transmembrane region" description="Helical" evidence="6">
    <location>
        <begin position="153"/>
        <end position="170"/>
    </location>
</feature>
<comment type="subcellular location">
    <subcellularLocation>
        <location evidence="1 6">Cell membrane</location>
        <topology evidence="1 6">Multi-pass membrane protein</topology>
    </subcellularLocation>
</comment>
<keyword evidence="2 6" id="KW-1003">Cell membrane</keyword>
<dbReference type="RefSeq" id="WP_024828317.1">
    <property type="nucleotide sequence ID" value="NZ_CAJCKR010000005.1"/>
</dbReference>
<evidence type="ECO:0000256" key="5">
    <source>
        <dbReference type="ARBA" id="ARBA00023136"/>
    </source>
</evidence>
<protein>
    <recommendedName>
        <fullName evidence="6">TVP38/TMEM64 family membrane protein</fullName>
    </recommendedName>
</protein>
<name>A0ABV2NEX9_9HYPH</name>
<feature type="transmembrane region" description="Helical" evidence="6">
    <location>
        <begin position="182"/>
        <end position="201"/>
    </location>
</feature>
<gene>
    <name evidence="8" type="ORF">ABIC20_002317</name>
</gene>
<evidence type="ECO:0000256" key="4">
    <source>
        <dbReference type="ARBA" id="ARBA00022989"/>
    </source>
</evidence>
<evidence type="ECO:0000259" key="7">
    <source>
        <dbReference type="Pfam" id="PF09335"/>
    </source>
</evidence>
<reference evidence="8 9" key="1">
    <citation type="submission" date="2024-06" db="EMBL/GenBank/DDBJ databases">
        <title>Genomics of switchgrass bacterial isolates.</title>
        <authorList>
            <person name="Shade A."/>
        </authorList>
    </citation>
    <scope>NUCLEOTIDE SEQUENCE [LARGE SCALE GENOMIC DNA]</scope>
    <source>
        <strain evidence="8 9">PvP084</strain>
    </source>
</reference>
<feature type="transmembrane region" description="Helical" evidence="6">
    <location>
        <begin position="243"/>
        <end position="261"/>
    </location>
</feature>
<keyword evidence="3 6" id="KW-0812">Transmembrane</keyword>
<dbReference type="Proteomes" id="UP001549119">
    <property type="component" value="Unassembled WGS sequence"/>
</dbReference>
<dbReference type="InterPro" id="IPR015414">
    <property type="entry name" value="TMEM64"/>
</dbReference>
<comment type="caution">
    <text evidence="8">The sequence shown here is derived from an EMBL/GenBank/DDBJ whole genome shotgun (WGS) entry which is preliminary data.</text>
</comment>
<evidence type="ECO:0000313" key="9">
    <source>
        <dbReference type="Proteomes" id="UP001549119"/>
    </source>
</evidence>
<feature type="transmembrane region" description="Helical" evidence="6">
    <location>
        <begin position="27"/>
        <end position="49"/>
    </location>
</feature>
<dbReference type="PANTHER" id="PTHR12677:SF59">
    <property type="entry name" value="GOLGI APPARATUS MEMBRANE PROTEIN TVP38-RELATED"/>
    <property type="match status" value="1"/>
</dbReference>
<evidence type="ECO:0000256" key="2">
    <source>
        <dbReference type="ARBA" id="ARBA00022475"/>
    </source>
</evidence>
<evidence type="ECO:0000313" key="8">
    <source>
        <dbReference type="EMBL" id="MET3865008.1"/>
    </source>
</evidence>
<accession>A0ABV2NEX9</accession>
<feature type="transmembrane region" description="Helical" evidence="6">
    <location>
        <begin position="100"/>
        <end position="125"/>
    </location>
</feature>
<evidence type="ECO:0000256" key="3">
    <source>
        <dbReference type="ARBA" id="ARBA00022692"/>
    </source>
</evidence>
<keyword evidence="4 6" id="KW-1133">Transmembrane helix</keyword>